<reference evidence="1 2" key="1">
    <citation type="submission" date="2022-03" db="EMBL/GenBank/DDBJ databases">
        <title>A chromosomal length assembly of Cordylochernes scorpioides.</title>
        <authorList>
            <person name="Zeh D."/>
            <person name="Zeh J."/>
        </authorList>
    </citation>
    <scope>NUCLEOTIDE SEQUENCE [LARGE SCALE GENOMIC DNA]</scope>
    <source>
        <strain evidence="1">IN4F17</strain>
        <tissue evidence="1">Whole Body</tissue>
    </source>
</reference>
<organism evidence="1 2">
    <name type="scientific">Cordylochernes scorpioides</name>
    <dbReference type="NCBI Taxonomy" id="51811"/>
    <lineage>
        <taxon>Eukaryota</taxon>
        <taxon>Metazoa</taxon>
        <taxon>Ecdysozoa</taxon>
        <taxon>Arthropoda</taxon>
        <taxon>Chelicerata</taxon>
        <taxon>Arachnida</taxon>
        <taxon>Pseudoscorpiones</taxon>
        <taxon>Cheliferoidea</taxon>
        <taxon>Chernetidae</taxon>
        <taxon>Cordylochernes</taxon>
    </lineage>
</organism>
<gene>
    <name evidence="1" type="ORF">LAZ67_23000957</name>
</gene>
<dbReference type="Proteomes" id="UP001235939">
    <property type="component" value="Chromosome 23"/>
</dbReference>
<protein>
    <recommendedName>
        <fullName evidence="3">Transposase</fullName>
    </recommendedName>
</protein>
<name>A0ABY6LQR0_9ARAC</name>
<evidence type="ECO:0000313" key="1">
    <source>
        <dbReference type="EMBL" id="UYV83421.1"/>
    </source>
</evidence>
<proteinExistence type="predicted"/>
<evidence type="ECO:0000313" key="2">
    <source>
        <dbReference type="Proteomes" id="UP001235939"/>
    </source>
</evidence>
<keyword evidence="2" id="KW-1185">Reference proteome</keyword>
<accession>A0ABY6LQR0</accession>
<evidence type="ECO:0008006" key="3">
    <source>
        <dbReference type="Google" id="ProtNLM"/>
    </source>
</evidence>
<dbReference type="EMBL" id="CP092885">
    <property type="protein sequence ID" value="UYV83421.1"/>
    <property type="molecule type" value="Genomic_DNA"/>
</dbReference>
<sequence>MHRHTVPAPGIMVWGGFGYHSRTPLVRIAGTLNSQRCISEVLEPVVLPYLQGFLTVIIQQDNSRPHVVCIVQRFFTNRHIDLLPWPTRSPDHSPIVNMSFFKGVACETIPQTSEKGTVTVTKMLWSGAVSCYTHARHYMCLMAAP</sequence>
<dbReference type="InterPro" id="IPR036397">
    <property type="entry name" value="RNaseH_sf"/>
</dbReference>
<dbReference type="Gene3D" id="3.30.420.10">
    <property type="entry name" value="Ribonuclease H-like superfamily/Ribonuclease H"/>
    <property type="match status" value="1"/>
</dbReference>